<dbReference type="Pfam" id="PF15227">
    <property type="entry name" value="zf-C3HC4_4"/>
    <property type="match status" value="1"/>
</dbReference>
<dbReference type="CDD" id="cd19769">
    <property type="entry name" value="Bbox2_TRIM16-like"/>
    <property type="match status" value="1"/>
</dbReference>
<protein>
    <submittedName>
        <fullName evidence="11">Tripartite motif-containing protein 16-like</fullName>
    </submittedName>
</protein>
<dbReference type="InterPro" id="IPR000315">
    <property type="entry name" value="Znf_B-box"/>
</dbReference>
<gene>
    <name evidence="11" type="primary">LOC109897722</name>
</gene>
<keyword evidence="2" id="KW-0479">Metal-binding</keyword>
<dbReference type="InterPro" id="IPR058030">
    <property type="entry name" value="TRIM8/14/16/25/29/45/65_CC"/>
</dbReference>
<evidence type="ECO:0000259" key="9">
    <source>
        <dbReference type="PROSITE" id="PS50119"/>
    </source>
</evidence>
<dbReference type="Gene3D" id="3.30.40.10">
    <property type="entry name" value="Zinc/RING finger domain, C3HC4 (zinc finger)"/>
    <property type="match status" value="1"/>
</dbReference>
<keyword evidence="7" id="KW-0175">Coiled coil</keyword>
<dbReference type="Gene3D" id="4.10.830.40">
    <property type="match status" value="1"/>
</dbReference>
<keyword evidence="3 6" id="KW-0863">Zinc-finger</keyword>
<keyword evidence="12" id="KW-1185">Reference proteome</keyword>
<dbReference type="Gene3D" id="3.30.160.60">
    <property type="entry name" value="Classic Zinc Finger"/>
    <property type="match status" value="1"/>
</dbReference>
<dbReference type="Gene3D" id="2.60.120.920">
    <property type="match status" value="1"/>
</dbReference>
<dbReference type="SMART" id="SM00589">
    <property type="entry name" value="PRY"/>
    <property type="match status" value="1"/>
</dbReference>
<reference evidence="11" key="1">
    <citation type="submission" date="2025-05" db="UniProtKB">
        <authorList>
            <consortium name="Ensembl"/>
        </authorList>
    </citation>
    <scope>IDENTIFICATION</scope>
</reference>
<dbReference type="Proteomes" id="UP000694557">
    <property type="component" value="Unassembled WGS sequence"/>
</dbReference>
<dbReference type="InterPro" id="IPR006574">
    <property type="entry name" value="PRY"/>
</dbReference>
<dbReference type="PANTHER" id="PTHR25465:SF5">
    <property type="entry name" value="E3 UBIQUITIN_ISG15 LIGASE TRIM25-RELATED"/>
    <property type="match status" value="1"/>
</dbReference>
<dbReference type="Pfam" id="PF00643">
    <property type="entry name" value="zf-B_box"/>
    <property type="match status" value="1"/>
</dbReference>
<evidence type="ECO:0000259" key="8">
    <source>
        <dbReference type="PROSITE" id="PS50089"/>
    </source>
</evidence>
<dbReference type="InterPro" id="IPR043136">
    <property type="entry name" value="B30.2/SPRY_sf"/>
</dbReference>
<dbReference type="PROSITE" id="PS50188">
    <property type="entry name" value="B302_SPRY"/>
    <property type="match status" value="1"/>
</dbReference>
<dbReference type="InterPro" id="IPR013083">
    <property type="entry name" value="Znf_RING/FYVE/PHD"/>
</dbReference>
<dbReference type="InterPro" id="IPR001841">
    <property type="entry name" value="Znf_RING"/>
</dbReference>
<dbReference type="InterPro" id="IPR017907">
    <property type="entry name" value="Znf_RING_CS"/>
</dbReference>
<dbReference type="Pfam" id="PF13765">
    <property type="entry name" value="PRY"/>
    <property type="match status" value="1"/>
</dbReference>
<feature type="domain" description="B30.2/SPRY" evidence="10">
    <location>
        <begin position="362"/>
        <end position="546"/>
    </location>
</feature>
<evidence type="ECO:0000256" key="6">
    <source>
        <dbReference type="PROSITE-ProRule" id="PRU00024"/>
    </source>
</evidence>
<dbReference type="Pfam" id="PF00622">
    <property type="entry name" value="SPRY"/>
    <property type="match status" value="1"/>
</dbReference>
<evidence type="ECO:0000313" key="11">
    <source>
        <dbReference type="Ensembl" id="ENSOKIP00005022203.1"/>
    </source>
</evidence>
<dbReference type="PROSITE" id="PS50089">
    <property type="entry name" value="ZF_RING_2"/>
    <property type="match status" value="1"/>
</dbReference>
<dbReference type="SUPFAM" id="SSF57850">
    <property type="entry name" value="RING/U-box"/>
    <property type="match status" value="1"/>
</dbReference>
<dbReference type="SMART" id="SM00449">
    <property type="entry name" value="SPRY"/>
    <property type="match status" value="1"/>
</dbReference>
<feature type="domain" description="RING-type" evidence="8">
    <location>
        <begin position="10"/>
        <end position="53"/>
    </location>
</feature>
<dbReference type="PRINTS" id="PR01407">
    <property type="entry name" value="BUTYPHLNCDUF"/>
</dbReference>
<evidence type="ECO:0000256" key="4">
    <source>
        <dbReference type="ARBA" id="ARBA00022833"/>
    </source>
</evidence>
<evidence type="ECO:0000313" key="12">
    <source>
        <dbReference type="Proteomes" id="UP000694557"/>
    </source>
</evidence>
<dbReference type="SUPFAM" id="SSF57845">
    <property type="entry name" value="B-box zinc-binding domain"/>
    <property type="match status" value="1"/>
</dbReference>
<evidence type="ECO:0000259" key="10">
    <source>
        <dbReference type="PROSITE" id="PS50188"/>
    </source>
</evidence>
<dbReference type="GO" id="GO:0005737">
    <property type="term" value="C:cytoplasm"/>
    <property type="evidence" value="ECO:0007669"/>
    <property type="project" value="UniProtKB-ARBA"/>
</dbReference>
<dbReference type="GeneTree" id="ENSGT01150000286899"/>
<evidence type="ECO:0000256" key="3">
    <source>
        <dbReference type="ARBA" id="ARBA00022771"/>
    </source>
</evidence>
<dbReference type="CDD" id="cd16040">
    <property type="entry name" value="SPRY_PRY_SNTX"/>
    <property type="match status" value="1"/>
</dbReference>
<feature type="coiled-coil region" evidence="7">
    <location>
        <begin position="201"/>
        <end position="235"/>
    </location>
</feature>
<dbReference type="InterPro" id="IPR003877">
    <property type="entry name" value="SPRY_dom"/>
</dbReference>
<dbReference type="SMART" id="SM00336">
    <property type="entry name" value="BBOX"/>
    <property type="match status" value="1"/>
</dbReference>
<accession>A0A8C7DYP1</accession>
<dbReference type="PROSITE" id="PS50119">
    <property type="entry name" value="ZF_BBOX"/>
    <property type="match status" value="1"/>
</dbReference>
<sequence length="546" mass="62353">MAENQELFCCSICLDLLKDPVTTACGHSYCMGCIKESWDQDVLKGVYSCPQCRQTFTPRPVLKRNIVLAEVVEKLKKTGLQAAPPPALCYAGPGDVACDFCTGARKQKALMSCLVCLASYCETHLQPHYEFPAFKKHKLVKATAQLQEKICSHHDKLLEVYCRTDKQCICLLCTMDEHKGHDTVSAAAERTEKQRQLGMSQQKVQQRFQEREKELKELQQAVESLKHSAQSAVEDSDQIFTELIQYIEKRSYEVKELIRAQEKAQVSQAEGLLEQLKQEIAELRKRSTELEQLSHTEDHIHFLQSYQSVSSISVSSDLPSIVLRPLQYFGDVSKTVSELREKLEDFLKGEWTKISTTVNIVDVVLPPEPKTREQLLQYSCQLTLDPNTAHTDLSLSEGKRKVTYTGQVQPYPDHPDRFINQYQVLCREGLSGRCYWEVKWSSYVITAVSYKDISRTETDNIFGYNDKSWSLQYYRGSYWFRHNNVETKVSGPQSSRVGVYLDHKAGTLSFYSVSDTMTLLHRVQTTFTQPLYPGFHLCGTAELVKL</sequence>
<keyword evidence="5" id="KW-0391">Immunity</keyword>
<dbReference type="GO" id="GO:0045087">
    <property type="term" value="P:innate immune response"/>
    <property type="evidence" value="ECO:0007669"/>
    <property type="project" value="UniProtKB-KW"/>
</dbReference>
<evidence type="ECO:0000256" key="7">
    <source>
        <dbReference type="SAM" id="Coils"/>
    </source>
</evidence>
<dbReference type="AlphaFoldDB" id="A0A8C7DYP1"/>
<name>A0A8C7DYP1_ONCKI</name>
<dbReference type="Pfam" id="PF25600">
    <property type="entry name" value="TRIM_CC"/>
    <property type="match status" value="1"/>
</dbReference>
<dbReference type="Ensembl" id="ENSOKIT00005023596.1">
    <property type="protein sequence ID" value="ENSOKIP00005022213.1"/>
    <property type="gene ID" value="ENSOKIG00005009751.1"/>
</dbReference>
<proteinExistence type="predicted"/>
<dbReference type="SMART" id="SM00184">
    <property type="entry name" value="RING"/>
    <property type="match status" value="1"/>
</dbReference>
<dbReference type="GO" id="GO:0008270">
    <property type="term" value="F:zinc ion binding"/>
    <property type="evidence" value="ECO:0007669"/>
    <property type="project" value="UniProtKB-KW"/>
</dbReference>
<evidence type="ECO:0000256" key="1">
    <source>
        <dbReference type="ARBA" id="ARBA00022588"/>
    </source>
</evidence>
<keyword evidence="1" id="KW-0399">Innate immunity</keyword>
<evidence type="ECO:0000256" key="5">
    <source>
        <dbReference type="ARBA" id="ARBA00022859"/>
    </source>
</evidence>
<organism evidence="11 12">
    <name type="scientific">Oncorhynchus kisutch</name>
    <name type="common">Coho salmon</name>
    <name type="synonym">Salmo kisutch</name>
    <dbReference type="NCBI Taxonomy" id="8019"/>
    <lineage>
        <taxon>Eukaryota</taxon>
        <taxon>Metazoa</taxon>
        <taxon>Chordata</taxon>
        <taxon>Craniata</taxon>
        <taxon>Vertebrata</taxon>
        <taxon>Euteleostomi</taxon>
        <taxon>Actinopterygii</taxon>
        <taxon>Neopterygii</taxon>
        <taxon>Teleostei</taxon>
        <taxon>Protacanthopterygii</taxon>
        <taxon>Salmoniformes</taxon>
        <taxon>Salmonidae</taxon>
        <taxon>Salmoninae</taxon>
        <taxon>Oncorhynchus</taxon>
    </lineage>
</organism>
<dbReference type="SUPFAM" id="SSF49899">
    <property type="entry name" value="Concanavalin A-like lectins/glucanases"/>
    <property type="match status" value="1"/>
</dbReference>
<feature type="domain" description="B box-type" evidence="9">
    <location>
        <begin position="146"/>
        <end position="186"/>
    </location>
</feature>
<evidence type="ECO:0000256" key="2">
    <source>
        <dbReference type="ARBA" id="ARBA00022723"/>
    </source>
</evidence>
<dbReference type="InterPro" id="IPR051051">
    <property type="entry name" value="E3_ubiq-ligase_TRIM/RNF"/>
</dbReference>
<keyword evidence="4" id="KW-0862">Zinc</keyword>
<dbReference type="PROSITE" id="PS00518">
    <property type="entry name" value="ZF_RING_1"/>
    <property type="match status" value="1"/>
</dbReference>
<feature type="coiled-coil region" evidence="7">
    <location>
        <begin position="259"/>
        <end position="293"/>
    </location>
</feature>
<dbReference type="InterPro" id="IPR013320">
    <property type="entry name" value="ConA-like_dom_sf"/>
</dbReference>
<dbReference type="InterPro" id="IPR001870">
    <property type="entry name" value="B30.2/SPRY"/>
</dbReference>
<dbReference type="Ensembl" id="ENSOKIT00005023583.1">
    <property type="protein sequence ID" value="ENSOKIP00005022203.1"/>
    <property type="gene ID" value="ENSOKIG00005009751.1"/>
</dbReference>
<dbReference type="InterPro" id="IPR003879">
    <property type="entry name" value="Butyrophylin_SPRY"/>
</dbReference>
<dbReference type="PANTHER" id="PTHR25465">
    <property type="entry name" value="B-BOX DOMAIN CONTAINING"/>
    <property type="match status" value="1"/>
</dbReference>